<feature type="transmembrane region" description="Helical" evidence="4">
    <location>
        <begin position="111"/>
        <end position="137"/>
    </location>
</feature>
<dbReference type="STRING" id="46680.GCA_000807755_00579"/>
<name>A0A246F7Z6_PSENT</name>
<reference evidence="6 7" key="1">
    <citation type="submission" date="2017-06" db="EMBL/GenBank/DDBJ databases">
        <title>Draft genome of Pseudomonas nitroreducens DF05.</title>
        <authorList>
            <person name="Iyer R."/>
        </authorList>
    </citation>
    <scope>NUCLEOTIDE SEQUENCE [LARGE SCALE GENOMIC DNA]</scope>
    <source>
        <strain evidence="6 7">DF05</strain>
    </source>
</reference>
<protein>
    <submittedName>
        <fullName evidence="6">MFS transporter</fullName>
    </submittedName>
</protein>
<dbReference type="Gene3D" id="1.20.1250.20">
    <property type="entry name" value="MFS general substrate transporter like domains"/>
    <property type="match status" value="1"/>
</dbReference>
<dbReference type="EMBL" id="NJBA01000005">
    <property type="protein sequence ID" value="OWP49766.1"/>
    <property type="molecule type" value="Genomic_DNA"/>
</dbReference>
<evidence type="ECO:0000259" key="5">
    <source>
        <dbReference type="PROSITE" id="PS50850"/>
    </source>
</evidence>
<feature type="transmembrane region" description="Helical" evidence="4">
    <location>
        <begin position="44"/>
        <end position="66"/>
    </location>
</feature>
<proteinExistence type="predicted"/>
<evidence type="ECO:0000256" key="3">
    <source>
        <dbReference type="ARBA" id="ARBA00023136"/>
    </source>
</evidence>
<feature type="transmembrane region" description="Helical" evidence="4">
    <location>
        <begin position="179"/>
        <end position="197"/>
    </location>
</feature>
<dbReference type="InterPro" id="IPR011701">
    <property type="entry name" value="MFS"/>
</dbReference>
<keyword evidence="3 4" id="KW-0472">Membrane</keyword>
<dbReference type="Proteomes" id="UP000198145">
    <property type="component" value="Unassembled WGS sequence"/>
</dbReference>
<dbReference type="InterPro" id="IPR020846">
    <property type="entry name" value="MFS_dom"/>
</dbReference>
<evidence type="ECO:0000256" key="1">
    <source>
        <dbReference type="ARBA" id="ARBA00022692"/>
    </source>
</evidence>
<feature type="transmembrane region" description="Helical" evidence="4">
    <location>
        <begin position="315"/>
        <end position="336"/>
    </location>
</feature>
<dbReference type="PROSITE" id="PS50850">
    <property type="entry name" value="MFS"/>
    <property type="match status" value="1"/>
</dbReference>
<sequence length="398" mass="41090">MTAMPPQAPILDLRPLMFETFVCTVAVMSFVALIGPVARTLGLAPWQAGMTVTVGGIAWMLMARAWGIASDRLGRRRVLLSGLAGFAATYALLCAFMALALNTAMSPLPAFIGIVALRGLAGGFYAAVPACAAALVADHVTADKRAGAMAGLGAASAVGMVVGPSFAGLLAMLGLALPLLLTCLLPLLALGVLWLWLPHHERAHERKGPALAVTDRRLRRSLTLGFIAMVCVTVAQMTVGFFALDRLHLPPADAARVAGIALTSVGGALICAQMLVRRLDWEPLRLIAVGGTVSALGFASVCFAVVPWMLYASCFVAAAGMGWIFPAVSALNANAVEADEQGAAAGSLVAVHGLGMISGPLLGTLLHQLDSRAPYVLVAALLLFGVAWTVLPRKGAAA</sequence>
<feature type="transmembrane region" description="Helical" evidence="4">
    <location>
        <begin position="256"/>
        <end position="276"/>
    </location>
</feature>
<accession>A0A246F7Z6</accession>
<dbReference type="RefSeq" id="WP_088418347.1">
    <property type="nucleotide sequence ID" value="NZ_NJBA01000005.1"/>
</dbReference>
<dbReference type="PANTHER" id="PTHR23546">
    <property type="entry name" value="TRANSPORT PROTEIN"/>
    <property type="match status" value="1"/>
</dbReference>
<feature type="transmembrane region" description="Helical" evidence="4">
    <location>
        <begin position="373"/>
        <end position="391"/>
    </location>
</feature>
<gene>
    <name evidence="6" type="ORF">CEG18_15100</name>
</gene>
<feature type="transmembrane region" description="Helical" evidence="4">
    <location>
        <begin position="16"/>
        <end position="38"/>
    </location>
</feature>
<dbReference type="AlphaFoldDB" id="A0A246F7Z6"/>
<evidence type="ECO:0000256" key="4">
    <source>
        <dbReference type="SAM" id="Phobius"/>
    </source>
</evidence>
<feature type="transmembrane region" description="Helical" evidence="4">
    <location>
        <begin position="348"/>
        <end position="367"/>
    </location>
</feature>
<evidence type="ECO:0000313" key="7">
    <source>
        <dbReference type="Proteomes" id="UP000198145"/>
    </source>
</evidence>
<comment type="caution">
    <text evidence="6">The sequence shown here is derived from an EMBL/GenBank/DDBJ whole genome shotgun (WGS) entry which is preliminary data.</text>
</comment>
<feature type="transmembrane region" description="Helical" evidence="4">
    <location>
        <begin position="288"/>
        <end position="309"/>
    </location>
</feature>
<keyword evidence="1 4" id="KW-0812">Transmembrane</keyword>
<dbReference type="eggNOG" id="COG2814">
    <property type="taxonomic scope" value="Bacteria"/>
</dbReference>
<feature type="domain" description="Major facilitator superfamily (MFS) profile" evidence="5">
    <location>
        <begin position="1"/>
        <end position="397"/>
    </location>
</feature>
<keyword evidence="2 4" id="KW-1133">Transmembrane helix</keyword>
<organism evidence="6 7">
    <name type="scientific">Pseudomonas nitroreducens</name>
    <dbReference type="NCBI Taxonomy" id="46680"/>
    <lineage>
        <taxon>Bacteria</taxon>
        <taxon>Pseudomonadati</taxon>
        <taxon>Pseudomonadota</taxon>
        <taxon>Gammaproteobacteria</taxon>
        <taxon>Pseudomonadales</taxon>
        <taxon>Pseudomonadaceae</taxon>
        <taxon>Pseudomonas</taxon>
    </lineage>
</organism>
<dbReference type="GO" id="GO:0022857">
    <property type="term" value="F:transmembrane transporter activity"/>
    <property type="evidence" value="ECO:0007669"/>
    <property type="project" value="InterPro"/>
</dbReference>
<dbReference type="Pfam" id="PF07690">
    <property type="entry name" value="MFS_1"/>
    <property type="match status" value="1"/>
</dbReference>
<dbReference type="PANTHER" id="PTHR23546:SF1">
    <property type="entry name" value="MEMBRANE PROTEIN"/>
    <property type="match status" value="1"/>
</dbReference>
<dbReference type="SUPFAM" id="SSF103473">
    <property type="entry name" value="MFS general substrate transporter"/>
    <property type="match status" value="1"/>
</dbReference>
<dbReference type="InterPro" id="IPR036259">
    <property type="entry name" value="MFS_trans_sf"/>
</dbReference>
<evidence type="ECO:0000256" key="2">
    <source>
        <dbReference type="ARBA" id="ARBA00022989"/>
    </source>
</evidence>
<feature type="transmembrane region" description="Helical" evidence="4">
    <location>
        <begin position="78"/>
        <end position="99"/>
    </location>
</feature>
<feature type="transmembrane region" description="Helical" evidence="4">
    <location>
        <begin position="222"/>
        <end position="244"/>
    </location>
</feature>
<feature type="transmembrane region" description="Helical" evidence="4">
    <location>
        <begin position="149"/>
        <end position="173"/>
    </location>
</feature>
<evidence type="ECO:0000313" key="6">
    <source>
        <dbReference type="EMBL" id="OWP49766.1"/>
    </source>
</evidence>